<dbReference type="AlphaFoldDB" id="A0A1Y1HHC5"/>
<proteinExistence type="predicted"/>
<dbReference type="SUPFAM" id="SSF52047">
    <property type="entry name" value="RNI-like"/>
    <property type="match status" value="1"/>
</dbReference>
<keyword evidence="2" id="KW-1185">Reference proteome</keyword>
<dbReference type="Proteomes" id="UP000054558">
    <property type="component" value="Unassembled WGS sequence"/>
</dbReference>
<organism evidence="1 2">
    <name type="scientific">Klebsormidium nitens</name>
    <name type="common">Green alga</name>
    <name type="synonym">Ulothrix nitens</name>
    <dbReference type="NCBI Taxonomy" id="105231"/>
    <lineage>
        <taxon>Eukaryota</taxon>
        <taxon>Viridiplantae</taxon>
        <taxon>Streptophyta</taxon>
        <taxon>Klebsormidiophyceae</taxon>
        <taxon>Klebsormidiales</taxon>
        <taxon>Klebsormidiaceae</taxon>
        <taxon>Klebsormidium</taxon>
    </lineage>
</organism>
<gene>
    <name evidence="1" type="ORF">KFL_000040600</name>
</gene>
<protein>
    <submittedName>
        <fullName evidence="1">Uncharacterized protein</fullName>
    </submittedName>
</protein>
<evidence type="ECO:0000313" key="2">
    <source>
        <dbReference type="Proteomes" id="UP000054558"/>
    </source>
</evidence>
<evidence type="ECO:0000313" key="1">
    <source>
        <dbReference type="EMBL" id="GAQ77860.1"/>
    </source>
</evidence>
<name>A0A1Y1HHC5_KLENI</name>
<reference evidence="1 2" key="1">
    <citation type="journal article" date="2014" name="Nat. Commun.">
        <title>Klebsormidium flaccidum genome reveals primary factors for plant terrestrial adaptation.</title>
        <authorList>
            <person name="Hori K."/>
            <person name="Maruyama F."/>
            <person name="Fujisawa T."/>
            <person name="Togashi T."/>
            <person name="Yamamoto N."/>
            <person name="Seo M."/>
            <person name="Sato S."/>
            <person name="Yamada T."/>
            <person name="Mori H."/>
            <person name="Tajima N."/>
            <person name="Moriyama T."/>
            <person name="Ikeuchi M."/>
            <person name="Watanabe M."/>
            <person name="Wada H."/>
            <person name="Kobayashi K."/>
            <person name="Saito M."/>
            <person name="Masuda T."/>
            <person name="Sasaki-Sekimoto Y."/>
            <person name="Mashiguchi K."/>
            <person name="Awai K."/>
            <person name="Shimojima M."/>
            <person name="Masuda S."/>
            <person name="Iwai M."/>
            <person name="Nobusawa T."/>
            <person name="Narise T."/>
            <person name="Kondo S."/>
            <person name="Saito H."/>
            <person name="Sato R."/>
            <person name="Murakawa M."/>
            <person name="Ihara Y."/>
            <person name="Oshima-Yamada Y."/>
            <person name="Ohtaka K."/>
            <person name="Satoh M."/>
            <person name="Sonobe K."/>
            <person name="Ishii M."/>
            <person name="Ohtani R."/>
            <person name="Kanamori-Sato M."/>
            <person name="Honoki R."/>
            <person name="Miyazaki D."/>
            <person name="Mochizuki H."/>
            <person name="Umetsu J."/>
            <person name="Higashi K."/>
            <person name="Shibata D."/>
            <person name="Kamiya Y."/>
            <person name="Sato N."/>
            <person name="Nakamura Y."/>
            <person name="Tabata S."/>
            <person name="Ida S."/>
            <person name="Kurokawa K."/>
            <person name="Ohta H."/>
        </authorList>
    </citation>
    <scope>NUCLEOTIDE SEQUENCE [LARGE SCALE GENOMIC DNA]</scope>
    <source>
        <strain evidence="1 2">NIES-2285</strain>
    </source>
</reference>
<sequence>MFKEALGNVLLWHIGNARDEMLFHKDAIETWRARPLEEVRLDIRYEGVDIGLVCQTALLLNFQTLRKFQLNISTEDWEARQPECWELLFFTLASCKRLEELVLDARAGYWGVNYFNLAVLDFSPTSIGVFEKLEQLWLLGCSLPPATLKGLLKVKHLVLHDWMDAEEGIFREPNNELQSSIKIVGWRAIHASSCLCEKEMVEARQIDHAVVRQVLKRTRPKHFFAHNIGMEIDRQFLRALKDEFPQLLVTLRKW</sequence>
<accession>A0A1Y1HHC5</accession>
<dbReference type="EMBL" id="DF236953">
    <property type="protein sequence ID" value="GAQ77860.1"/>
    <property type="molecule type" value="Genomic_DNA"/>
</dbReference>